<dbReference type="Proteomes" id="UP001626550">
    <property type="component" value="Unassembled WGS sequence"/>
</dbReference>
<dbReference type="PANTHER" id="PTHR10933">
    <property type="entry name" value="IMMUNOGLOBULIN-BINDING PROTEIN 1"/>
    <property type="match status" value="1"/>
</dbReference>
<accession>A0ABD2PZC6</accession>
<keyword evidence="2" id="KW-1185">Reference proteome</keyword>
<dbReference type="InterPro" id="IPR038511">
    <property type="entry name" value="TAP42/TAP46-like_sf"/>
</dbReference>
<dbReference type="AlphaFoldDB" id="A0ABD2PZC6"/>
<reference evidence="1 2" key="1">
    <citation type="submission" date="2024-11" db="EMBL/GenBank/DDBJ databases">
        <title>Adaptive evolution of stress response genes in parasites aligns with host niche diversity.</title>
        <authorList>
            <person name="Hahn C."/>
            <person name="Resl P."/>
        </authorList>
    </citation>
    <scope>NUCLEOTIDE SEQUENCE [LARGE SCALE GENOMIC DNA]</scope>
    <source>
        <strain evidence="1">EGGRZ-B1_66</strain>
        <tissue evidence="1">Body</tissue>
    </source>
</reference>
<evidence type="ECO:0000313" key="2">
    <source>
        <dbReference type="Proteomes" id="UP001626550"/>
    </source>
</evidence>
<name>A0ABD2PZC6_9PLAT</name>
<proteinExistence type="predicted"/>
<dbReference type="InterPro" id="IPR007304">
    <property type="entry name" value="TAP46-like"/>
</dbReference>
<protein>
    <submittedName>
        <fullName evidence="1">Immunoglobulin (CD79A) binding protein 1</fullName>
    </submittedName>
</protein>
<dbReference type="PANTHER" id="PTHR10933:SF9">
    <property type="entry name" value="IMMUNOGLOBULIN-BINDING PROTEIN 1"/>
    <property type="match status" value="1"/>
</dbReference>
<dbReference type="Pfam" id="PF04177">
    <property type="entry name" value="TAP42"/>
    <property type="match status" value="1"/>
</dbReference>
<evidence type="ECO:0000313" key="1">
    <source>
        <dbReference type="EMBL" id="KAL3312448.1"/>
    </source>
</evidence>
<gene>
    <name evidence="1" type="primary">IGBP1_2</name>
    <name evidence="1" type="ORF">Ciccas_008957</name>
</gene>
<dbReference type="EMBL" id="JBJKFK010001696">
    <property type="protein sequence ID" value="KAL3312448.1"/>
    <property type="molecule type" value="Genomic_DNA"/>
</dbReference>
<comment type="caution">
    <text evidence="1">The sequence shown here is derived from an EMBL/GenBank/DDBJ whole genome shotgun (WGS) entry which is preliminary data.</text>
</comment>
<organism evidence="1 2">
    <name type="scientific">Cichlidogyrus casuarinus</name>
    <dbReference type="NCBI Taxonomy" id="1844966"/>
    <lineage>
        <taxon>Eukaryota</taxon>
        <taxon>Metazoa</taxon>
        <taxon>Spiralia</taxon>
        <taxon>Lophotrochozoa</taxon>
        <taxon>Platyhelminthes</taxon>
        <taxon>Monogenea</taxon>
        <taxon>Monopisthocotylea</taxon>
        <taxon>Dactylogyridea</taxon>
        <taxon>Ancyrocephalidae</taxon>
        <taxon>Cichlidogyrus</taxon>
    </lineage>
</organism>
<dbReference type="Gene3D" id="1.25.40.540">
    <property type="entry name" value="TAP42-like family"/>
    <property type="match status" value="1"/>
</dbReference>
<sequence length="108" mass="12009">MTDDQEQTQSLSQLFKSISTAYDEISESELSSSDAKIQTKVKSAIAQCSTALNQIRALCLFSANESFDDLTTESIRFLTIPAFLGYFHSQIFEDRLEALTSAKVSNKL</sequence>